<keyword evidence="3" id="KW-1185">Reference proteome</keyword>
<evidence type="ECO:0000313" key="2">
    <source>
        <dbReference type="EMBL" id="WOO85985.1"/>
    </source>
</evidence>
<protein>
    <submittedName>
        <fullName evidence="2">Uncharacterized protein</fullName>
    </submittedName>
</protein>
<evidence type="ECO:0000313" key="3">
    <source>
        <dbReference type="Proteomes" id="UP000827549"/>
    </source>
</evidence>
<accession>A0AAF0YFP0</accession>
<feature type="region of interest" description="Disordered" evidence="1">
    <location>
        <begin position="196"/>
        <end position="215"/>
    </location>
</feature>
<evidence type="ECO:0000256" key="1">
    <source>
        <dbReference type="SAM" id="MobiDB-lite"/>
    </source>
</evidence>
<dbReference type="Proteomes" id="UP000827549">
    <property type="component" value="Chromosome 7"/>
</dbReference>
<name>A0AAF0YFP0_9TREE</name>
<dbReference type="RefSeq" id="XP_062632011.1">
    <property type="nucleotide sequence ID" value="XM_062776027.1"/>
</dbReference>
<proteinExistence type="predicted"/>
<sequence>MFTTGALPPCCDGCDPLCKALAFGVDGTFTIGLHTDGYKAELWDGAPQDIDDLKYHLGIWFSKHSEVFFLWVMDHVNKNITAKCGDKCEVMFHHPRFLYDSQSPRNIAYLTKPNLPKSSSGNTKRQKNKKVKAGTPSTRNVIPSSCHKCFTDLFCAMMRELFATATPVQSTSDNDTTTPTDPGSFTTLSVVESADAAADTTGSTSLPLPAAPTARPRATRKVQTCFCEECENPPARYARIDDSDLED</sequence>
<dbReference type="EMBL" id="CP086720">
    <property type="protein sequence ID" value="WOO85985.1"/>
    <property type="molecule type" value="Genomic_DNA"/>
</dbReference>
<organism evidence="2 3">
    <name type="scientific">Vanrija pseudolonga</name>
    <dbReference type="NCBI Taxonomy" id="143232"/>
    <lineage>
        <taxon>Eukaryota</taxon>
        <taxon>Fungi</taxon>
        <taxon>Dikarya</taxon>
        <taxon>Basidiomycota</taxon>
        <taxon>Agaricomycotina</taxon>
        <taxon>Tremellomycetes</taxon>
        <taxon>Trichosporonales</taxon>
        <taxon>Trichosporonaceae</taxon>
        <taxon>Vanrija</taxon>
    </lineage>
</organism>
<feature type="compositionally biased region" description="Low complexity" evidence="1">
    <location>
        <begin position="170"/>
        <end position="182"/>
    </location>
</feature>
<dbReference type="GeneID" id="87812634"/>
<dbReference type="AlphaFoldDB" id="A0AAF0YFP0"/>
<feature type="region of interest" description="Disordered" evidence="1">
    <location>
        <begin position="167"/>
        <end position="186"/>
    </location>
</feature>
<reference evidence="2" key="1">
    <citation type="submission" date="2023-10" db="EMBL/GenBank/DDBJ databases">
        <authorList>
            <person name="Noh H."/>
        </authorList>
    </citation>
    <scope>NUCLEOTIDE SEQUENCE</scope>
    <source>
        <strain evidence="2">DUCC4014</strain>
    </source>
</reference>
<feature type="region of interest" description="Disordered" evidence="1">
    <location>
        <begin position="110"/>
        <end position="137"/>
    </location>
</feature>
<gene>
    <name evidence="2" type="ORF">LOC62_07G009473</name>
</gene>